<evidence type="ECO:0000259" key="4">
    <source>
        <dbReference type="PROSITE" id="PS50932"/>
    </source>
</evidence>
<keyword evidence="3" id="KW-0804">Transcription</keyword>
<dbReference type="CDD" id="cd06267">
    <property type="entry name" value="PBP1_LacI_sugar_binding-like"/>
    <property type="match status" value="1"/>
</dbReference>
<dbReference type="PANTHER" id="PTHR30146">
    <property type="entry name" value="LACI-RELATED TRANSCRIPTIONAL REPRESSOR"/>
    <property type="match status" value="1"/>
</dbReference>
<keyword evidence="1" id="KW-0805">Transcription regulation</keyword>
<dbReference type="SUPFAM" id="SSF47413">
    <property type="entry name" value="lambda repressor-like DNA-binding domains"/>
    <property type="match status" value="1"/>
</dbReference>
<dbReference type="GO" id="GO:0000976">
    <property type="term" value="F:transcription cis-regulatory region binding"/>
    <property type="evidence" value="ECO:0007669"/>
    <property type="project" value="TreeGrafter"/>
</dbReference>
<keyword evidence="6" id="KW-1185">Reference proteome</keyword>
<dbReference type="Gene3D" id="1.10.260.40">
    <property type="entry name" value="lambda repressor-like DNA-binding domains"/>
    <property type="match status" value="1"/>
</dbReference>
<dbReference type="SMART" id="SM00354">
    <property type="entry name" value="HTH_LACI"/>
    <property type="match status" value="1"/>
</dbReference>
<dbReference type="EMBL" id="JACCBH010000001">
    <property type="protein sequence ID" value="NYD54215.1"/>
    <property type="molecule type" value="Genomic_DNA"/>
</dbReference>
<gene>
    <name evidence="5" type="ORF">BKA02_001270</name>
</gene>
<evidence type="ECO:0000313" key="5">
    <source>
        <dbReference type="EMBL" id="NYD54215.1"/>
    </source>
</evidence>
<dbReference type="PROSITE" id="PS50932">
    <property type="entry name" value="HTH_LACI_2"/>
    <property type="match status" value="1"/>
</dbReference>
<evidence type="ECO:0000256" key="2">
    <source>
        <dbReference type="ARBA" id="ARBA00023125"/>
    </source>
</evidence>
<dbReference type="RefSeq" id="WP_179432353.1">
    <property type="nucleotide sequence ID" value="NZ_BAABLC010000001.1"/>
</dbReference>
<accession>A0A7Y9EW79</accession>
<feature type="domain" description="HTH lacI-type" evidence="4">
    <location>
        <begin position="8"/>
        <end position="62"/>
    </location>
</feature>
<dbReference type="Pfam" id="PF00356">
    <property type="entry name" value="LacI"/>
    <property type="match status" value="1"/>
</dbReference>
<dbReference type="Proteomes" id="UP000552045">
    <property type="component" value="Unassembled WGS sequence"/>
</dbReference>
<sequence length="341" mass="36626">MSARAHRPTIKEVAQHAGVSPMTVSRTLSGGLNVKPDVQERVLAAVADLGYHRNENARSIRPGHSSGLIGVAITNIANPYYSTFALGVEEEAALTGRRILLGNTSEDADRENALVSDFLGRRVEGLIVVPASTDADHLAASQQQGVPVVQASRRIDGLDADTVVLADDDGAHRGASALIDAGHTRIGYLGNTLSIFTGRRRHAGFVRALEERGIPLDPALIAAGQQTVDQAREATRAMLRMKNPPTALFCANNRNAIGALKEINRQLGSGIKPVSEYPEIMSFDDFELAELSPVPISVIDHDPRELGRTAARLLLDRLDASGDGGEAREVELPVQLRMHLR</sequence>
<evidence type="ECO:0000256" key="3">
    <source>
        <dbReference type="ARBA" id="ARBA00023163"/>
    </source>
</evidence>
<dbReference type="AlphaFoldDB" id="A0A7Y9EW79"/>
<evidence type="ECO:0000313" key="6">
    <source>
        <dbReference type="Proteomes" id="UP000552045"/>
    </source>
</evidence>
<organism evidence="5 6">
    <name type="scientific">Microbacterium pseudoresistens</name>
    <dbReference type="NCBI Taxonomy" id="640634"/>
    <lineage>
        <taxon>Bacteria</taxon>
        <taxon>Bacillati</taxon>
        <taxon>Actinomycetota</taxon>
        <taxon>Actinomycetes</taxon>
        <taxon>Micrococcales</taxon>
        <taxon>Microbacteriaceae</taxon>
        <taxon>Microbacterium</taxon>
    </lineage>
</organism>
<evidence type="ECO:0000256" key="1">
    <source>
        <dbReference type="ARBA" id="ARBA00023015"/>
    </source>
</evidence>
<dbReference type="InterPro" id="IPR010982">
    <property type="entry name" value="Lambda_DNA-bd_dom_sf"/>
</dbReference>
<proteinExistence type="predicted"/>
<dbReference type="InterPro" id="IPR000843">
    <property type="entry name" value="HTH_LacI"/>
</dbReference>
<comment type="caution">
    <text evidence="5">The sequence shown here is derived from an EMBL/GenBank/DDBJ whole genome shotgun (WGS) entry which is preliminary data.</text>
</comment>
<dbReference type="Gene3D" id="3.40.50.2300">
    <property type="match status" value="2"/>
</dbReference>
<name>A0A7Y9EW79_9MICO</name>
<protein>
    <submittedName>
        <fullName evidence="5">LacI family transcriptional regulator</fullName>
    </submittedName>
</protein>
<reference evidence="5 6" key="1">
    <citation type="submission" date="2020-07" db="EMBL/GenBank/DDBJ databases">
        <title>Sequencing the genomes of 1000 actinobacteria strains.</title>
        <authorList>
            <person name="Klenk H.-P."/>
        </authorList>
    </citation>
    <scope>NUCLEOTIDE SEQUENCE [LARGE SCALE GENOMIC DNA]</scope>
    <source>
        <strain evidence="5 6">DSM 22185</strain>
    </source>
</reference>
<keyword evidence="2" id="KW-0238">DNA-binding</keyword>
<dbReference type="GO" id="GO:0003700">
    <property type="term" value="F:DNA-binding transcription factor activity"/>
    <property type="evidence" value="ECO:0007669"/>
    <property type="project" value="TreeGrafter"/>
</dbReference>
<dbReference type="InterPro" id="IPR028082">
    <property type="entry name" value="Peripla_BP_I"/>
</dbReference>
<dbReference type="SUPFAM" id="SSF53822">
    <property type="entry name" value="Periplasmic binding protein-like I"/>
    <property type="match status" value="1"/>
</dbReference>
<dbReference type="CDD" id="cd01392">
    <property type="entry name" value="HTH_LacI"/>
    <property type="match status" value="1"/>
</dbReference>
<dbReference type="PANTHER" id="PTHR30146:SF109">
    <property type="entry name" value="HTH-TYPE TRANSCRIPTIONAL REGULATOR GALS"/>
    <property type="match status" value="1"/>
</dbReference>
<dbReference type="Pfam" id="PF00532">
    <property type="entry name" value="Peripla_BP_1"/>
    <property type="match status" value="1"/>
</dbReference>
<dbReference type="InterPro" id="IPR001761">
    <property type="entry name" value="Peripla_BP/Lac1_sug-bd_dom"/>
</dbReference>